<proteinExistence type="inferred from homology"/>
<dbReference type="RefSeq" id="WP_286652276.1">
    <property type="nucleotide sequence ID" value="NZ_JACAGK010000072.1"/>
</dbReference>
<sequence length="445" mass="50691">MRQKLLSVFCALFILSLANRVFAQEGWSLQECMDYAVQQNGNVALSQLDVENKSIDIQIAKREKLPTLNAFSNISSNFGQSQDIFGNNARNDNFSNSIGLSSSVSLLNFGSIKNSVIKTEALVNASKEDVELARRNTRMQVAQAYLQLLLQKEMARLIDSSAIFSSLQLQKIQRSTDLGVTALSVLYEAKANYSRDVQKKAAAVEQIDKAMLALKYAMNMQEDQEVRIDENISFIEELSRNDVQVDLFSKMIWNEHPLIKKYQYLNESVMAENKIIRSTLYPSIDLSVNVGSFYFNNLTQGFGKLPYMEQIQNNFSQQVTLSLNVPIYNRNIAKHNLQKNKIVIQQNAEQLALDKQQFNQEMQGYLLDYKNYENQLALSNEALDNTRLAFDISQKSFDAGKISIYDLNTSRANLLNAESETIQVRYNMAFAKLLIQLMATRDIRF</sequence>
<feature type="coiled-coil region" evidence="8">
    <location>
        <begin position="355"/>
        <end position="389"/>
    </location>
</feature>
<evidence type="ECO:0000256" key="5">
    <source>
        <dbReference type="ARBA" id="ARBA00022692"/>
    </source>
</evidence>
<reference evidence="10" key="2">
    <citation type="journal article" date="2022" name="Sci. Total Environ.">
        <title>Prevalence, transmission, and molecular epidemiology of tet(X)-positive bacteria among humans, animals, and environmental niches in China: An epidemiological, and genomic-based study.</title>
        <authorList>
            <person name="Dong N."/>
            <person name="Zeng Y."/>
            <person name="Cai C."/>
            <person name="Sun C."/>
            <person name="Lu J."/>
            <person name="Liu C."/>
            <person name="Zhou H."/>
            <person name="Sun Q."/>
            <person name="Shu L."/>
            <person name="Wang H."/>
            <person name="Wang Y."/>
            <person name="Wang S."/>
            <person name="Wu C."/>
            <person name="Chan E.W."/>
            <person name="Chen G."/>
            <person name="Shen Z."/>
            <person name="Chen S."/>
            <person name="Zhang R."/>
        </authorList>
    </citation>
    <scope>NUCLEOTIDE SEQUENCE</scope>
    <source>
        <strain evidence="10">R1692</strain>
    </source>
</reference>
<evidence type="ECO:0000256" key="9">
    <source>
        <dbReference type="SAM" id="SignalP"/>
    </source>
</evidence>
<dbReference type="Pfam" id="PF02321">
    <property type="entry name" value="OEP"/>
    <property type="match status" value="2"/>
</dbReference>
<keyword evidence="8" id="KW-0175">Coiled coil</keyword>
<keyword evidence="5" id="KW-0812">Transmembrane</keyword>
<organism evidence="10 11">
    <name type="scientific">Sphingobacterium hotanense</name>
    <dbReference type="NCBI Taxonomy" id="649196"/>
    <lineage>
        <taxon>Bacteria</taxon>
        <taxon>Pseudomonadati</taxon>
        <taxon>Bacteroidota</taxon>
        <taxon>Sphingobacteriia</taxon>
        <taxon>Sphingobacteriales</taxon>
        <taxon>Sphingobacteriaceae</taxon>
        <taxon>Sphingobacterium</taxon>
    </lineage>
</organism>
<comment type="subcellular location">
    <subcellularLocation>
        <location evidence="1">Cell outer membrane</location>
    </subcellularLocation>
</comment>
<dbReference type="Proteomes" id="UP001170954">
    <property type="component" value="Unassembled WGS sequence"/>
</dbReference>
<dbReference type="PANTHER" id="PTHR30026:SF20">
    <property type="entry name" value="OUTER MEMBRANE PROTEIN TOLC"/>
    <property type="match status" value="1"/>
</dbReference>
<evidence type="ECO:0000256" key="6">
    <source>
        <dbReference type="ARBA" id="ARBA00023136"/>
    </source>
</evidence>
<evidence type="ECO:0000313" key="10">
    <source>
        <dbReference type="EMBL" id="MDM1050114.1"/>
    </source>
</evidence>
<evidence type="ECO:0000256" key="1">
    <source>
        <dbReference type="ARBA" id="ARBA00004442"/>
    </source>
</evidence>
<keyword evidence="9" id="KW-0732">Signal</keyword>
<accession>A0ABT7NS76</accession>
<keyword evidence="7" id="KW-0998">Cell outer membrane</keyword>
<evidence type="ECO:0000256" key="4">
    <source>
        <dbReference type="ARBA" id="ARBA00022452"/>
    </source>
</evidence>
<feature type="chain" id="PRO_5045880420" evidence="9">
    <location>
        <begin position="24"/>
        <end position="445"/>
    </location>
</feature>
<feature type="signal peptide" evidence="9">
    <location>
        <begin position="1"/>
        <end position="23"/>
    </location>
</feature>
<comment type="caution">
    <text evidence="10">The sequence shown here is derived from an EMBL/GenBank/DDBJ whole genome shotgun (WGS) entry which is preliminary data.</text>
</comment>
<keyword evidence="4" id="KW-1134">Transmembrane beta strand</keyword>
<comment type="similarity">
    <text evidence="2">Belongs to the outer membrane factor (OMF) (TC 1.B.17) family.</text>
</comment>
<dbReference type="InterPro" id="IPR003423">
    <property type="entry name" value="OMP_efflux"/>
</dbReference>
<name>A0ABT7NS76_9SPHI</name>
<dbReference type="InterPro" id="IPR051906">
    <property type="entry name" value="TolC-like"/>
</dbReference>
<keyword evidence="11" id="KW-1185">Reference proteome</keyword>
<dbReference type="PANTHER" id="PTHR30026">
    <property type="entry name" value="OUTER MEMBRANE PROTEIN TOLC"/>
    <property type="match status" value="1"/>
</dbReference>
<evidence type="ECO:0000313" key="11">
    <source>
        <dbReference type="Proteomes" id="UP001170954"/>
    </source>
</evidence>
<evidence type="ECO:0000256" key="3">
    <source>
        <dbReference type="ARBA" id="ARBA00022448"/>
    </source>
</evidence>
<gene>
    <name evidence="10" type="ORF">HX018_17895</name>
</gene>
<reference evidence="10" key="1">
    <citation type="submission" date="2020-06" db="EMBL/GenBank/DDBJ databases">
        <authorList>
            <person name="Dong N."/>
        </authorList>
    </citation>
    <scope>NUCLEOTIDE SEQUENCE</scope>
    <source>
        <strain evidence="10">R1692</strain>
    </source>
</reference>
<protein>
    <submittedName>
        <fullName evidence="10">TolC family protein</fullName>
    </submittedName>
</protein>
<dbReference type="EMBL" id="JACAGK010000072">
    <property type="protein sequence ID" value="MDM1050114.1"/>
    <property type="molecule type" value="Genomic_DNA"/>
</dbReference>
<evidence type="ECO:0000256" key="7">
    <source>
        <dbReference type="ARBA" id="ARBA00023237"/>
    </source>
</evidence>
<evidence type="ECO:0000256" key="2">
    <source>
        <dbReference type="ARBA" id="ARBA00007613"/>
    </source>
</evidence>
<dbReference type="Gene3D" id="1.20.1600.10">
    <property type="entry name" value="Outer membrane efflux proteins (OEP)"/>
    <property type="match status" value="1"/>
</dbReference>
<keyword evidence="3" id="KW-0813">Transport</keyword>
<evidence type="ECO:0000256" key="8">
    <source>
        <dbReference type="SAM" id="Coils"/>
    </source>
</evidence>
<keyword evidence="6" id="KW-0472">Membrane</keyword>
<dbReference type="SUPFAM" id="SSF56954">
    <property type="entry name" value="Outer membrane efflux proteins (OEP)"/>
    <property type="match status" value="1"/>
</dbReference>